<sequence>MRRKNTVDGEIIDRDEKREVNPRGEGITFYRRSDNGEKREIRQEFQCEVCDGHPYSNLSVLPLHTLPLWK</sequence>
<protein>
    <submittedName>
        <fullName evidence="1">Uncharacterized protein</fullName>
    </submittedName>
</protein>
<proteinExistence type="predicted"/>
<evidence type="ECO:0000313" key="2">
    <source>
        <dbReference type="Proteomes" id="UP001432027"/>
    </source>
</evidence>
<gene>
    <name evidence="1" type="ORF">PENTCL1PPCAC_2291</name>
</gene>
<dbReference type="EMBL" id="BTSX01000001">
    <property type="protein sequence ID" value="GMS80116.1"/>
    <property type="molecule type" value="Genomic_DNA"/>
</dbReference>
<reference evidence="1" key="1">
    <citation type="submission" date="2023-10" db="EMBL/GenBank/DDBJ databases">
        <title>Genome assembly of Pristionchus species.</title>
        <authorList>
            <person name="Yoshida K."/>
            <person name="Sommer R.J."/>
        </authorList>
    </citation>
    <scope>NUCLEOTIDE SEQUENCE</scope>
    <source>
        <strain evidence="1">RS0144</strain>
    </source>
</reference>
<keyword evidence="2" id="KW-1185">Reference proteome</keyword>
<dbReference type="AlphaFoldDB" id="A0AAV5SA87"/>
<comment type="caution">
    <text evidence="1">The sequence shown here is derived from an EMBL/GenBank/DDBJ whole genome shotgun (WGS) entry which is preliminary data.</text>
</comment>
<evidence type="ECO:0000313" key="1">
    <source>
        <dbReference type="EMBL" id="GMS80116.1"/>
    </source>
</evidence>
<dbReference type="Proteomes" id="UP001432027">
    <property type="component" value="Unassembled WGS sequence"/>
</dbReference>
<name>A0AAV5SA87_9BILA</name>
<organism evidence="1 2">
    <name type="scientific">Pristionchus entomophagus</name>
    <dbReference type="NCBI Taxonomy" id="358040"/>
    <lineage>
        <taxon>Eukaryota</taxon>
        <taxon>Metazoa</taxon>
        <taxon>Ecdysozoa</taxon>
        <taxon>Nematoda</taxon>
        <taxon>Chromadorea</taxon>
        <taxon>Rhabditida</taxon>
        <taxon>Rhabditina</taxon>
        <taxon>Diplogasteromorpha</taxon>
        <taxon>Diplogasteroidea</taxon>
        <taxon>Neodiplogasteridae</taxon>
        <taxon>Pristionchus</taxon>
    </lineage>
</organism>
<accession>A0AAV5SA87</accession>